<gene>
    <name evidence="2" type="ORF">SAMN05421734_10158</name>
</gene>
<dbReference type="SUPFAM" id="SSF141868">
    <property type="entry name" value="EAL domain-like"/>
    <property type="match status" value="1"/>
</dbReference>
<evidence type="ECO:0000259" key="1">
    <source>
        <dbReference type="PROSITE" id="PS50883"/>
    </source>
</evidence>
<dbReference type="CDD" id="cd01948">
    <property type="entry name" value="EAL"/>
    <property type="match status" value="1"/>
</dbReference>
<dbReference type="Proteomes" id="UP000242949">
    <property type="component" value="Unassembled WGS sequence"/>
</dbReference>
<evidence type="ECO:0000313" key="2">
    <source>
        <dbReference type="EMBL" id="SDB81176.1"/>
    </source>
</evidence>
<dbReference type="Pfam" id="PF00563">
    <property type="entry name" value="EAL"/>
    <property type="match status" value="1"/>
</dbReference>
<dbReference type="STRING" id="1612202.SAMN05421734_10158"/>
<dbReference type="PROSITE" id="PS50883">
    <property type="entry name" value="EAL"/>
    <property type="match status" value="1"/>
</dbReference>
<dbReference type="InterPro" id="IPR035919">
    <property type="entry name" value="EAL_sf"/>
</dbReference>
<dbReference type="Gene3D" id="3.20.20.450">
    <property type="entry name" value="EAL domain"/>
    <property type="match status" value="1"/>
</dbReference>
<dbReference type="AlphaFoldDB" id="A0A1G6GJ16"/>
<dbReference type="RefSeq" id="WP_176759169.1">
    <property type="nucleotide sequence ID" value="NZ_FMYI01000001.1"/>
</dbReference>
<protein>
    <submittedName>
        <fullName evidence="2">EAL domain, c-di-GMP-specific phosphodiesterase class I (Or its enzymatically inactive variant)</fullName>
    </submittedName>
</protein>
<dbReference type="InterPro" id="IPR001633">
    <property type="entry name" value="EAL_dom"/>
</dbReference>
<keyword evidence="3" id="KW-1185">Reference proteome</keyword>
<dbReference type="PANTHER" id="PTHR33121">
    <property type="entry name" value="CYCLIC DI-GMP PHOSPHODIESTERASE PDEF"/>
    <property type="match status" value="1"/>
</dbReference>
<evidence type="ECO:0000313" key="3">
    <source>
        <dbReference type="Proteomes" id="UP000242949"/>
    </source>
</evidence>
<dbReference type="SMART" id="SM00052">
    <property type="entry name" value="EAL"/>
    <property type="match status" value="1"/>
</dbReference>
<dbReference type="InterPro" id="IPR050706">
    <property type="entry name" value="Cyclic-di-GMP_PDE-like"/>
</dbReference>
<feature type="domain" description="EAL" evidence="1">
    <location>
        <begin position="1"/>
        <end position="232"/>
    </location>
</feature>
<sequence>MEEFIKNREFHHVFQPIFETSSESCLGYEGLLRTDQFSNPEHVFNQAKHEGLLYEMDIASIEEALRKVEKKQNLQGKSIFLNLLPSTLNDSRFLHDLDRLFGTLTTSPSSVVFELSEQELLEPTDHHVKQIETIQSWGCQFALDDVGKGYANFHTMIDFEFDMIKLDRGFADGLTDSLRKKAFVKSMADYCKKLQIRLVLEGIETKRDYETAKGLHIPSVQGYYLGRPTDLV</sequence>
<accession>A0A1G6GJ16</accession>
<reference evidence="3" key="1">
    <citation type="submission" date="2016-09" db="EMBL/GenBank/DDBJ databases">
        <authorList>
            <person name="Varghese N."/>
            <person name="Submissions S."/>
        </authorList>
    </citation>
    <scope>NUCLEOTIDE SEQUENCE [LARGE SCALE GENOMIC DNA]</scope>
    <source>
        <strain evidence="3">S5</strain>
    </source>
</reference>
<organism evidence="2 3">
    <name type="scientific">Pelagirhabdus alkalitolerans</name>
    <dbReference type="NCBI Taxonomy" id="1612202"/>
    <lineage>
        <taxon>Bacteria</taxon>
        <taxon>Bacillati</taxon>
        <taxon>Bacillota</taxon>
        <taxon>Bacilli</taxon>
        <taxon>Bacillales</taxon>
        <taxon>Bacillaceae</taxon>
        <taxon>Pelagirhabdus</taxon>
    </lineage>
</organism>
<proteinExistence type="predicted"/>
<name>A0A1G6GJ16_9BACI</name>
<dbReference type="PANTHER" id="PTHR33121:SF76">
    <property type="entry name" value="SIGNALING PROTEIN"/>
    <property type="match status" value="1"/>
</dbReference>
<dbReference type="GO" id="GO:0071111">
    <property type="term" value="F:cyclic-guanylate-specific phosphodiesterase activity"/>
    <property type="evidence" value="ECO:0007669"/>
    <property type="project" value="InterPro"/>
</dbReference>
<dbReference type="EMBL" id="FMYI01000001">
    <property type="protein sequence ID" value="SDB81176.1"/>
    <property type="molecule type" value="Genomic_DNA"/>
</dbReference>